<dbReference type="SUPFAM" id="SSF53474">
    <property type="entry name" value="alpha/beta-Hydrolases"/>
    <property type="match status" value="1"/>
</dbReference>
<dbReference type="Pfam" id="PF00135">
    <property type="entry name" value="COesterase"/>
    <property type="match status" value="1"/>
</dbReference>
<evidence type="ECO:0000256" key="1">
    <source>
        <dbReference type="ARBA" id="ARBA00005964"/>
    </source>
</evidence>
<evidence type="ECO:0000313" key="5">
    <source>
        <dbReference type="EMBL" id="SIS40460.1"/>
    </source>
</evidence>
<protein>
    <recommendedName>
        <fullName evidence="3">Carboxylic ester hydrolase</fullName>
        <ecNumber evidence="3">3.1.1.-</ecNumber>
    </recommendedName>
</protein>
<organism evidence="5 6">
    <name type="scientific">Chryseobacterium shigense</name>
    <dbReference type="NCBI Taxonomy" id="297244"/>
    <lineage>
        <taxon>Bacteria</taxon>
        <taxon>Pseudomonadati</taxon>
        <taxon>Bacteroidota</taxon>
        <taxon>Flavobacteriia</taxon>
        <taxon>Flavobacteriales</taxon>
        <taxon>Weeksellaceae</taxon>
        <taxon>Chryseobacterium group</taxon>
        <taxon>Chryseobacterium</taxon>
    </lineage>
</organism>
<reference evidence="6" key="1">
    <citation type="submission" date="2017-01" db="EMBL/GenBank/DDBJ databases">
        <authorList>
            <person name="Varghese N."/>
            <person name="Submissions S."/>
        </authorList>
    </citation>
    <scope>NUCLEOTIDE SEQUENCE [LARGE SCALE GENOMIC DNA]</scope>
    <source>
        <strain evidence="6">DSM 17126</strain>
    </source>
</reference>
<evidence type="ECO:0000259" key="4">
    <source>
        <dbReference type="Pfam" id="PF00135"/>
    </source>
</evidence>
<dbReference type="RefSeq" id="WP_084175934.1">
    <property type="nucleotide sequence ID" value="NZ_FTNY01000004.1"/>
</dbReference>
<accession>A0A1N7ITV0</accession>
<name>A0A1N7ITV0_9FLAO</name>
<comment type="similarity">
    <text evidence="1 3">Belongs to the type-B carboxylesterase/lipase family.</text>
</comment>
<dbReference type="PANTHER" id="PTHR11559">
    <property type="entry name" value="CARBOXYLESTERASE"/>
    <property type="match status" value="1"/>
</dbReference>
<evidence type="ECO:0000256" key="2">
    <source>
        <dbReference type="ARBA" id="ARBA00022801"/>
    </source>
</evidence>
<dbReference type="InterPro" id="IPR050309">
    <property type="entry name" value="Type-B_Carboxylest/Lipase"/>
</dbReference>
<dbReference type="EMBL" id="FTNY01000004">
    <property type="protein sequence ID" value="SIS40460.1"/>
    <property type="molecule type" value="Genomic_DNA"/>
</dbReference>
<dbReference type="EC" id="3.1.1.-" evidence="3"/>
<dbReference type="AlphaFoldDB" id="A0A1N7ITV0"/>
<proteinExistence type="inferred from homology"/>
<keyword evidence="6" id="KW-1185">Reference proteome</keyword>
<dbReference type="Gene3D" id="3.40.50.1820">
    <property type="entry name" value="alpha/beta hydrolase"/>
    <property type="match status" value="1"/>
</dbReference>
<keyword evidence="2 3" id="KW-0378">Hydrolase</keyword>
<dbReference type="Proteomes" id="UP000186373">
    <property type="component" value="Unassembled WGS sequence"/>
</dbReference>
<dbReference type="InterPro" id="IPR002018">
    <property type="entry name" value="CarbesteraseB"/>
</dbReference>
<dbReference type="InterPro" id="IPR029058">
    <property type="entry name" value="AB_hydrolase_fold"/>
</dbReference>
<dbReference type="PROSITE" id="PS00122">
    <property type="entry name" value="CARBOXYLESTERASE_B_1"/>
    <property type="match status" value="1"/>
</dbReference>
<feature type="domain" description="Carboxylesterase type B" evidence="4">
    <location>
        <begin position="27"/>
        <end position="317"/>
    </location>
</feature>
<sequence>MTVPQTKTHIFQTSFGKMIALKENGVIKAKSIRYARSERFKRPVPGKPLESEMIFPHKTPVCPQTISPLVEKMIGPTPIENFEPDESTQFLSVFRPETFTNHEKLPVVVWIHGGSHEIGCGDLPTSDPSEWVREQQIIVVTVSYRLGIFGFLGGDENRPPNLGLFDIIEALKWIKTYISDFGGDAENITLLGQSSGGDAIAHLMISEGIDGLFQRVIIQSAPLGLRHTRQKMSAEFLKKTEFLRGEPDALKIADEYRKQVPAVIKYGLKAAMPFGTQYGFPPLCQENKAIDTWKLKAGQYDVLIGLNDNETAFYLKTSDALNKYFGKGIGLKILDKAVRKTTEFIYGKPAEEFAENYARAGGNVYLFRIHSKSEYHHIGAAHCIDLPLIFGNEQAWKSAGLLKDIPWSFVHENGIKLRALWAEFARTGNLSATSERPEILMIRKVEF</sequence>
<dbReference type="InterPro" id="IPR019826">
    <property type="entry name" value="Carboxylesterase_B_AS"/>
</dbReference>
<dbReference type="OrthoDB" id="9775851at2"/>
<dbReference type="GO" id="GO:0016787">
    <property type="term" value="F:hydrolase activity"/>
    <property type="evidence" value="ECO:0007669"/>
    <property type="project" value="UniProtKB-KW"/>
</dbReference>
<gene>
    <name evidence="5" type="ORF">SAMN05421639_104556</name>
</gene>
<evidence type="ECO:0000313" key="6">
    <source>
        <dbReference type="Proteomes" id="UP000186373"/>
    </source>
</evidence>
<evidence type="ECO:0000256" key="3">
    <source>
        <dbReference type="RuleBase" id="RU361235"/>
    </source>
</evidence>